<dbReference type="EMBL" id="SMJZ01000211">
    <property type="protein sequence ID" value="TDB99775.1"/>
    <property type="molecule type" value="Genomic_DNA"/>
</dbReference>
<dbReference type="AlphaFoldDB" id="A0A4V2XIR2"/>
<dbReference type="Proteomes" id="UP000295157">
    <property type="component" value="Unassembled WGS sequence"/>
</dbReference>
<dbReference type="RefSeq" id="WP_132339665.1">
    <property type="nucleotide sequence ID" value="NZ_SMJZ01000211.1"/>
</dbReference>
<comment type="caution">
    <text evidence="1">The sequence shown here is derived from an EMBL/GenBank/DDBJ whole genome shotgun (WGS) entry which is preliminary data.</text>
</comment>
<keyword evidence="2" id="KW-1185">Reference proteome</keyword>
<name>A0A4V2XIR2_9ACTN</name>
<evidence type="ECO:0000313" key="1">
    <source>
        <dbReference type="EMBL" id="TDB99775.1"/>
    </source>
</evidence>
<proteinExistence type="predicted"/>
<reference evidence="1 2" key="1">
    <citation type="submission" date="2019-02" db="EMBL/GenBank/DDBJ databases">
        <title>Draft genome sequences of novel Actinobacteria.</title>
        <authorList>
            <person name="Sahin N."/>
            <person name="Ay H."/>
            <person name="Saygin H."/>
        </authorList>
    </citation>
    <scope>NUCLEOTIDE SEQUENCE [LARGE SCALE GENOMIC DNA]</scope>
    <source>
        <strain evidence="1 2">KC201</strain>
    </source>
</reference>
<accession>A0A4V2XIR2</accession>
<sequence>MFAAFGKRAGAHTGSERRRLILYAWAVLAELYSRPGLAHRPVTGLPPGELAIAWREGDRRPQVVAFIDALRQVATKV</sequence>
<evidence type="ECO:0000313" key="2">
    <source>
        <dbReference type="Proteomes" id="UP000295157"/>
    </source>
</evidence>
<dbReference type="OrthoDB" id="3636008at2"/>
<organism evidence="1 2">
    <name type="scientific">Nonomuraea longispora</name>
    <dbReference type="NCBI Taxonomy" id="1848320"/>
    <lineage>
        <taxon>Bacteria</taxon>
        <taxon>Bacillati</taxon>
        <taxon>Actinomycetota</taxon>
        <taxon>Actinomycetes</taxon>
        <taxon>Streptosporangiales</taxon>
        <taxon>Streptosporangiaceae</taxon>
        <taxon>Nonomuraea</taxon>
    </lineage>
</organism>
<protein>
    <recommendedName>
        <fullName evidence="3">LysR substrate-binding domain-containing protein</fullName>
    </recommendedName>
</protein>
<gene>
    <name evidence="1" type="ORF">E1267_36490</name>
</gene>
<evidence type="ECO:0008006" key="3">
    <source>
        <dbReference type="Google" id="ProtNLM"/>
    </source>
</evidence>